<evidence type="ECO:0000313" key="3">
    <source>
        <dbReference type="Proteomes" id="UP000614469"/>
    </source>
</evidence>
<dbReference type="EMBL" id="JACNJN010000010">
    <property type="protein sequence ID" value="MBC8333650.1"/>
    <property type="molecule type" value="Genomic_DNA"/>
</dbReference>
<dbReference type="PRINTS" id="PR00111">
    <property type="entry name" value="ABHYDROLASE"/>
</dbReference>
<evidence type="ECO:0000259" key="1">
    <source>
        <dbReference type="Pfam" id="PF12697"/>
    </source>
</evidence>
<dbReference type="PRINTS" id="PR00412">
    <property type="entry name" value="EPOXHYDRLASE"/>
</dbReference>
<reference evidence="2 3" key="1">
    <citation type="submission" date="2020-08" db="EMBL/GenBank/DDBJ databases">
        <title>Bridging the membrane lipid divide: bacteria of the FCB group superphylum have the potential to synthesize archaeal ether lipids.</title>
        <authorList>
            <person name="Villanueva L."/>
            <person name="Von Meijenfeldt F.A.B."/>
            <person name="Westbye A.B."/>
            <person name="Yadav S."/>
            <person name="Hopmans E.C."/>
            <person name="Dutilh B.E."/>
            <person name="Sinninghe Damste J.S."/>
        </authorList>
    </citation>
    <scope>NUCLEOTIDE SEQUENCE [LARGE SCALE GENOMIC DNA]</scope>
    <source>
        <strain evidence="2">NIOZ-UU36</strain>
    </source>
</reference>
<dbReference type="InterPro" id="IPR050266">
    <property type="entry name" value="AB_hydrolase_sf"/>
</dbReference>
<dbReference type="SUPFAM" id="SSF53474">
    <property type="entry name" value="alpha/beta-Hydrolases"/>
    <property type="match status" value="1"/>
</dbReference>
<keyword evidence="2" id="KW-0378">Hydrolase</keyword>
<comment type="caution">
    <text evidence="2">The sequence shown here is derived from an EMBL/GenBank/DDBJ whole genome shotgun (WGS) entry which is preliminary data.</text>
</comment>
<feature type="non-terminal residue" evidence="2">
    <location>
        <position position="1"/>
    </location>
</feature>
<dbReference type="InterPro" id="IPR000073">
    <property type="entry name" value="AB_hydrolase_1"/>
</dbReference>
<accession>A0A8J6NH52</accession>
<gene>
    <name evidence="2" type="ORF">H8E29_00130</name>
</gene>
<organism evidence="2 3">
    <name type="scientific">Candidatus Desulfolinea nitratireducens</name>
    <dbReference type="NCBI Taxonomy" id="2841698"/>
    <lineage>
        <taxon>Bacteria</taxon>
        <taxon>Bacillati</taxon>
        <taxon>Chloroflexota</taxon>
        <taxon>Anaerolineae</taxon>
        <taxon>Anaerolineales</taxon>
        <taxon>Anaerolineales incertae sedis</taxon>
        <taxon>Candidatus Desulfolinea</taxon>
    </lineage>
</organism>
<dbReference type="Proteomes" id="UP000614469">
    <property type="component" value="Unassembled WGS sequence"/>
</dbReference>
<proteinExistence type="predicted"/>
<evidence type="ECO:0000313" key="2">
    <source>
        <dbReference type="EMBL" id="MBC8333650.1"/>
    </source>
</evidence>
<dbReference type="InterPro" id="IPR029058">
    <property type="entry name" value="AB_hydrolase_fold"/>
</dbReference>
<dbReference type="PANTHER" id="PTHR43798">
    <property type="entry name" value="MONOACYLGLYCEROL LIPASE"/>
    <property type="match status" value="1"/>
</dbReference>
<dbReference type="Pfam" id="PF12697">
    <property type="entry name" value="Abhydrolase_6"/>
    <property type="match status" value="1"/>
</dbReference>
<dbReference type="AlphaFoldDB" id="A0A8J6NH52"/>
<sequence length="227" mass="25226">IEAGYRVLRYDLYGRGYSDRPKNAYTLDLFTRQLRDLLDALEISDPICLCGLSMGGPISATFTARHPERVKKLALFAPVGGSAIPQTLPFKLLSIPGLGELLMGLFGEKTLVDGIAEDFYDPKLIDHFTSLYRPQLKLQGFGRAILSTMRNDALRDSSAVYRLVGETGIPVLLVWGREDKTVPYEQSQEVAASISQAAFHTIENSGHIPHYENADEVNPILLQFLQK</sequence>
<protein>
    <submittedName>
        <fullName evidence="2">Alpha/beta fold hydrolase</fullName>
    </submittedName>
</protein>
<dbReference type="GO" id="GO:0016787">
    <property type="term" value="F:hydrolase activity"/>
    <property type="evidence" value="ECO:0007669"/>
    <property type="project" value="UniProtKB-KW"/>
</dbReference>
<name>A0A8J6NH52_9CHLR</name>
<dbReference type="Gene3D" id="3.40.50.1820">
    <property type="entry name" value="alpha/beta hydrolase"/>
    <property type="match status" value="1"/>
</dbReference>
<dbReference type="InterPro" id="IPR000639">
    <property type="entry name" value="Epox_hydrolase-like"/>
</dbReference>
<feature type="domain" description="AB hydrolase-1" evidence="1">
    <location>
        <begin position="3"/>
        <end position="218"/>
    </location>
</feature>